<dbReference type="EMBL" id="JAVDQD010000002">
    <property type="protein sequence ID" value="MDR6238869.1"/>
    <property type="molecule type" value="Genomic_DNA"/>
</dbReference>
<feature type="domain" description="Thiamine pyrophosphate enzyme N-terminal TPP-binding" evidence="7">
    <location>
        <begin position="366"/>
        <end position="475"/>
    </location>
</feature>
<evidence type="ECO:0000259" key="7">
    <source>
        <dbReference type="Pfam" id="PF02776"/>
    </source>
</evidence>
<evidence type="ECO:0000313" key="8">
    <source>
        <dbReference type="EMBL" id="MDR6238869.1"/>
    </source>
</evidence>
<dbReference type="AlphaFoldDB" id="A0AAE4BQA2"/>
<dbReference type="Pfam" id="PF02775">
    <property type="entry name" value="TPP_enzyme_C"/>
    <property type="match status" value="1"/>
</dbReference>
<dbReference type="InterPro" id="IPR012001">
    <property type="entry name" value="Thiamin_PyroP_enz_TPP-bd_dom"/>
</dbReference>
<feature type="domain" description="Thiamine pyrophosphate enzyme central" evidence="5">
    <location>
        <begin position="558"/>
        <end position="668"/>
    </location>
</feature>
<dbReference type="Pfam" id="PF00205">
    <property type="entry name" value="TPP_enzyme_M"/>
    <property type="match status" value="1"/>
</dbReference>
<evidence type="ECO:0000256" key="2">
    <source>
        <dbReference type="ARBA" id="ARBA00023052"/>
    </source>
</evidence>
<dbReference type="GO" id="GO:0050660">
    <property type="term" value="F:flavin adenine dinucleotide binding"/>
    <property type="evidence" value="ECO:0007669"/>
    <property type="project" value="TreeGrafter"/>
</dbReference>
<dbReference type="Pfam" id="PF00155">
    <property type="entry name" value="Aminotran_1_2"/>
    <property type="match status" value="1"/>
</dbReference>
<dbReference type="PANTHER" id="PTHR18968">
    <property type="entry name" value="THIAMINE PYROPHOSPHATE ENZYMES"/>
    <property type="match status" value="1"/>
</dbReference>
<feature type="domain" description="Thiamine pyrophosphate enzyme TPP-binding" evidence="6">
    <location>
        <begin position="741"/>
        <end position="840"/>
    </location>
</feature>
<dbReference type="InterPro" id="IPR029061">
    <property type="entry name" value="THDP-binding"/>
</dbReference>
<dbReference type="GO" id="GO:0000287">
    <property type="term" value="F:magnesium ion binding"/>
    <property type="evidence" value="ECO:0007669"/>
    <property type="project" value="InterPro"/>
</dbReference>
<organism evidence="8 9">
    <name type="scientific">Aureibacter tunicatorum</name>
    <dbReference type="NCBI Taxonomy" id="866807"/>
    <lineage>
        <taxon>Bacteria</taxon>
        <taxon>Pseudomonadati</taxon>
        <taxon>Bacteroidota</taxon>
        <taxon>Cytophagia</taxon>
        <taxon>Cytophagales</taxon>
        <taxon>Persicobacteraceae</taxon>
        <taxon>Aureibacter</taxon>
    </lineage>
</organism>
<accession>A0AAE4BQA2</accession>
<evidence type="ECO:0000313" key="9">
    <source>
        <dbReference type="Proteomes" id="UP001185092"/>
    </source>
</evidence>
<dbReference type="SUPFAM" id="SSF53383">
    <property type="entry name" value="PLP-dependent transferases"/>
    <property type="match status" value="1"/>
</dbReference>
<dbReference type="InterPro" id="IPR029035">
    <property type="entry name" value="DHS-like_NAD/FAD-binding_dom"/>
</dbReference>
<dbReference type="InterPro" id="IPR045229">
    <property type="entry name" value="TPP_enz"/>
</dbReference>
<dbReference type="InterPro" id="IPR012000">
    <property type="entry name" value="Thiamin_PyroP_enz_cen_dom"/>
</dbReference>
<dbReference type="Gene3D" id="3.40.50.970">
    <property type="match status" value="2"/>
</dbReference>
<feature type="domain" description="Aminotransferase class I/classII large" evidence="4">
    <location>
        <begin position="17"/>
        <end position="352"/>
    </location>
</feature>
<keyword evidence="8" id="KW-0808">Transferase</keyword>
<evidence type="ECO:0000256" key="1">
    <source>
        <dbReference type="ARBA" id="ARBA00007812"/>
    </source>
</evidence>
<dbReference type="Gene3D" id="3.90.1150.10">
    <property type="entry name" value="Aspartate Aminotransferase, domain 1"/>
    <property type="match status" value="1"/>
</dbReference>
<dbReference type="GO" id="GO:0005948">
    <property type="term" value="C:acetolactate synthase complex"/>
    <property type="evidence" value="ECO:0007669"/>
    <property type="project" value="TreeGrafter"/>
</dbReference>
<reference evidence="8" key="1">
    <citation type="submission" date="2023-07" db="EMBL/GenBank/DDBJ databases">
        <title>Genomic Encyclopedia of Type Strains, Phase IV (KMG-IV): sequencing the most valuable type-strain genomes for metagenomic binning, comparative biology and taxonomic classification.</title>
        <authorList>
            <person name="Goeker M."/>
        </authorList>
    </citation>
    <scope>NUCLEOTIDE SEQUENCE</scope>
    <source>
        <strain evidence="8">DSM 26174</strain>
    </source>
</reference>
<evidence type="ECO:0000259" key="5">
    <source>
        <dbReference type="Pfam" id="PF00205"/>
    </source>
</evidence>
<dbReference type="Gene3D" id="3.40.640.10">
    <property type="entry name" value="Type I PLP-dependent aspartate aminotransferase-like (Major domain)"/>
    <property type="match status" value="1"/>
</dbReference>
<dbReference type="InterPro" id="IPR015422">
    <property type="entry name" value="PyrdxlP-dep_Trfase_small"/>
</dbReference>
<dbReference type="CDD" id="cd07035">
    <property type="entry name" value="TPP_PYR_POX_like"/>
    <property type="match status" value="1"/>
</dbReference>
<dbReference type="SUPFAM" id="SSF52518">
    <property type="entry name" value="Thiamin diphosphate-binding fold (THDP-binding)"/>
    <property type="match status" value="2"/>
</dbReference>
<dbReference type="GO" id="GO:0030170">
    <property type="term" value="F:pyridoxal phosphate binding"/>
    <property type="evidence" value="ECO:0007669"/>
    <property type="project" value="InterPro"/>
</dbReference>
<dbReference type="SUPFAM" id="SSF52467">
    <property type="entry name" value="DHS-like NAD/FAD-binding domain"/>
    <property type="match status" value="1"/>
</dbReference>
<gene>
    <name evidence="8" type="ORF">HNQ88_001906</name>
</gene>
<dbReference type="GO" id="GO:0008483">
    <property type="term" value="F:transaminase activity"/>
    <property type="evidence" value="ECO:0007669"/>
    <property type="project" value="UniProtKB-KW"/>
</dbReference>
<protein>
    <submittedName>
        <fullName evidence="8">Thiamine pyrophosphate-dependent acetolactate synthase large subunit-like protein/aspartate/methionine/tyrosine aminotransferase</fullName>
    </submittedName>
</protein>
<dbReference type="Gene3D" id="3.40.50.1220">
    <property type="entry name" value="TPP-binding domain"/>
    <property type="match status" value="1"/>
</dbReference>
<comment type="caution">
    <text evidence="8">The sequence shown here is derived from an EMBL/GenBank/DDBJ whole genome shotgun (WGS) entry which is preliminary data.</text>
</comment>
<proteinExistence type="inferred from homology"/>
<sequence length="908" mass="101977">MIEEKAFGMETTTPEANIINLGLGEPHHSLFPNDQLRDIWEIPKINMYYPSLGDINLKEKLIERYYRQNSIDNLIITNGGIGALDFVFRSHIQSGDIILIPDPGFPPYEQLAKLHKAQAIKYKINLSSNDTLFDWDSLNQQISYETSILLINSPHNPTGKVLSETDRDHLDHLFLEYPKLTIIFDEVYRDLIFNGQKHINLYEWRERVIFIGSFSKVFPIQGARIGWVLAPTESIEKIKPFMHNCIGAISSFGQEVAKKLLDSNISFSHFHDKNVSSAIKILDQYGLEYITPQGTFFIFINCHAHSSQVCQELKKIGIEAIPGVAFGEHSHNYIRVSLSNTQENIEEGMHKICQYIKGQQDQHIFVKDYIADFIAERGLKHIFGMSGANIEDLLFSIKSKEETQVILAKNEYNACLMAMSAYLKTNQIQVVYTTSGGGFMNTIPIIAEAYTSRIPIVIISGQVPVHFEGKGGFQDTSGKGDSFDIVETTRPMTAYCKKIKDSSEIPNTLQEAFAISEIEKRPAVIFIPKNIFSASFIPTKLIKLNEKKESEKTNDLSTLLKSINPLTNSCLVAGEELRHTDSFEALQEDLEELNIPIIATSAAKGSFSNAHKNFKGLIGMMGHQTAEETILQSENIIFLGCELNAINTFGVSPLLEGKNIIIINEFPTFEINNLKAKSVHRIKMNSLRFLKELKEIQPSSNLLIETQSITTEKQDEDSFTSENIIASINKTLKPKDDIFVDAGNTGAFCVHHLRSQGLGLFYISLGMGAMGNSIGAAIGASFFNSPSQRSYVFIGDGSFMIHGFEIHTAVEYQLPITFFIFNDNAHGMCTLREKVFNSEVTNINNFRTTTFGNGLRHIFQNVESFEISSIQELNNTLQLIENNNKVNILSLNIGRDEIPPFKILNNKA</sequence>
<dbReference type="RefSeq" id="WP_309938374.1">
    <property type="nucleotide sequence ID" value="NZ_AP025305.1"/>
</dbReference>
<dbReference type="Pfam" id="PF02776">
    <property type="entry name" value="TPP_enzyme_N"/>
    <property type="match status" value="1"/>
</dbReference>
<keyword evidence="9" id="KW-1185">Reference proteome</keyword>
<dbReference type="CDD" id="cd00568">
    <property type="entry name" value="TPP_enzymes"/>
    <property type="match status" value="1"/>
</dbReference>
<dbReference type="GO" id="GO:0009099">
    <property type="term" value="P:L-valine biosynthetic process"/>
    <property type="evidence" value="ECO:0007669"/>
    <property type="project" value="TreeGrafter"/>
</dbReference>
<name>A0AAE4BQA2_9BACT</name>
<comment type="similarity">
    <text evidence="1 3">Belongs to the TPP enzyme family.</text>
</comment>
<dbReference type="CDD" id="cd00609">
    <property type="entry name" value="AAT_like"/>
    <property type="match status" value="1"/>
</dbReference>
<dbReference type="InterPro" id="IPR015421">
    <property type="entry name" value="PyrdxlP-dep_Trfase_major"/>
</dbReference>
<evidence type="ECO:0000259" key="6">
    <source>
        <dbReference type="Pfam" id="PF02775"/>
    </source>
</evidence>
<evidence type="ECO:0000256" key="3">
    <source>
        <dbReference type="RuleBase" id="RU362132"/>
    </source>
</evidence>
<dbReference type="GO" id="GO:0009097">
    <property type="term" value="P:isoleucine biosynthetic process"/>
    <property type="evidence" value="ECO:0007669"/>
    <property type="project" value="TreeGrafter"/>
</dbReference>
<dbReference type="InterPro" id="IPR015424">
    <property type="entry name" value="PyrdxlP-dep_Trfase"/>
</dbReference>
<keyword evidence="8" id="KW-0032">Aminotransferase</keyword>
<keyword evidence="2 3" id="KW-0786">Thiamine pyrophosphate</keyword>
<dbReference type="PANTHER" id="PTHR18968:SF13">
    <property type="entry name" value="ACETOLACTATE SYNTHASE CATALYTIC SUBUNIT, MITOCHONDRIAL"/>
    <property type="match status" value="1"/>
</dbReference>
<dbReference type="GO" id="GO:0030976">
    <property type="term" value="F:thiamine pyrophosphate binding"/>
    <property type="evidence" value="ECO:0007669"/>
    <property type="project" value="InterPro"/>
</dbReference>
<dbReference type="GO" id="GO:0003984">
    <property type="term" value="F:acetolactate synthase activity"/>
    <property type="evidence" value="ECO:0007669"/>
    <property type="project" value="TreeGrafter"/>
</dbReference>
<dbReference type="Proteomes" id="UP001185092">
    <property type="component" value="Unassembled WGS sequence"/>
</dbReference>
<dbReference type="InterPro" id="IPR011766">
    <property type="entry name" value="TPP_enzyme_TPP-bd"/>
</dbReference>
<evidence type="ECO:0000259" key="4">
    <source>
        <dbReference type="Pfam" id="PF00155"/>
    </source>
</evidence>
<dbReference type="InterPro" id="IPR004839">
    <property type="entry name" value="Aminotransferase_I/II_large"/>
</dbReference>